<dbReference type="InterPro" id="IPR001567">
    <property type="entry name" value="Pept_M3A_M3B_dom"/>
</dbReference>
<dbReference type="Gene3D" id="1.10.1370.30">
    <property type="match status" value="1"/>
</dbReference>
<dbReference type="PANTHER" id="PTHR11804">
    <property type="entry name" value="PROTEASE M3 THIMET OLIGOPEPTIDASE-RELATED"/>
    <property type="match status" value="1"/>
</dbReference>
<dbReference type="GO" id="GO:0006518">
    <property type="term" value="P:peptide metabolic process"/>
    <property type="evidence" value="ECO:0007669"/>
    <property type="project" value="TreeGrafter"/>
</dbReference>
<dbReference type="GO" id="GO:0046872">
    <property type="term" value="F:metal ion binding"/>
    <property type="evidence" value="ECO:0007669"/>
    <property type="project" value="UniProtKB-UniRule"/>
</dbReference>
<keyword evidence="1 6" id="KW-0645">Protease</keyword>
<evidence type="ECO:0000256" key="3">
    <source>
        <dbReference type="ARBA" id="ARBA00022801"/>
    </source>
</evidence>
<keyword evidence="3 6" id="KW-0378">Hydrolase</keyword>
<keyword evidence="4 6" id="KW-0862">Zinc</keyword>
<proteinExistence type="inferred from homology"/>
<evidence type="ECO:0000256" key="6">
    <source>
        <dbReference type="RuleBase" id="RU003435"/>
    </source>
</evidence>
<protein>
    <submittedName>
        <fullName evidence="8">Oligoendopeptidase F</fullName>
    </submittedName>
</protein>
<evidence type="ECO:0000313" key="8">
    <source>
        <dbReference type="EMBL" id="BAL59834.1"/>
    </source>
</evidence>
<evidence type="ECO:0000256" key="4">
    <source>
        <dbReference type="ARBA" id="ARBA00022833"/>
    </source>
</evidence>
<dbReference type="AlphaFoldDB" id="H5STI4"/>
<dbReference type="InterPro" id="IPR011976">
    <property type="entry name" value="Pept_M3B_oligopep-rel"/>
</dbReference>
<gene>
    <name evidence="8" type="ORF">HGMM_OP4C470</name>
</gene>
<evidence type="ECO:0000259" key="7">
    <source>
        <dbReference type="Pfam" id="PF01432"/>
    </source>
</evidence>
<reference evidence="8" key="2">
    <citation type="journal article" date="2012" name="PLoS ONE">
        <title>A Deeply Branching Thermophilic Bacterium with an Ancient Acetyl-CoA Pathway Dominates a Subsurface Ecosystem.</title>
        <authorList>
            <person name="Takami H."/>
            <person name="Noguchi H."/>
            <person name="Takaki Y."/>
            <person name="Uchiyama I."/>
            <person name="Toyoda A."/>
            <person name="Nishi S."/>
            <person name="Chee G.-J."/>
            <person name="Arai W."/>
            <person name="Nunoura T."/>
            <person name="Itoh T."/>
            <person name="Hattori M."/>
            <person name="Takai K."/>
        </authorList>
    </citation>
    <scope>NUCLEOTIDE SEQUENCE</scope>
</reference>
<dbReference type="NCBIfam" id="TIGR02289">
    <property type="entry name" value="M3_not_pepF"/>
    <property type="match status" value="1"/>
</dbReference>
<keyword evidence="5 6" id="KW-0482">Metalloprotease</keyword>
<evidence type="ECO:0000256" key="1">
    <source>
        <dbReference type="ARBA" id="ARBA00022670"/>
    </source>
</evidence>
<comment type="cofactor">
    <cofactor evidence="6">
        <name>Zn(2+)</name>
        <dbReference type="ChEBI" id="CHEBI:29105"/>
    </cofactor>
    <text evidence="6">Binds 1 zinc ion.</text>
</comment>
<dbReference type="GO" id="GO:0004222">
    <property type="term" value="F:metalloendopeptidase activity"/>
    <property type="evidence" value="ECO:0007669"/>
    <property type="project" value="InterPro"/>
</dbReference>
<accession>H5STI4</accession>
<dbReference type="SUPFAM" id="SSF55486">
    <property type="entry name" value="Metalloproteases ('zincins'), catalytic domain"/>
    <property type="match status" value="1"/>
</dbReference>
<evidence type="ECO:0000256" key="5">
    <source>
        <dbReference type="ARBA" id="ARBA00023049"/>
    </source>
</evidence>
<organism evidence="8">
    <name type="scientific">Acetithermum autotrophicum</name>
    <dbReference type="NCBI Taxonomy" id="1446466"/>
    <lineage>
        <taxon>Bacteria</taxon>
        <taxon>Candidatus Bipolaricaulota</taxon>
        <taxon>Candidatus Acetithermum</taxon>
    </lineage>
</organism>
<keyword evidence="2 6" id="KW-0479">Metal-binding</keyword>
<dbReference type="InterPro" id="IPR045090">
    <property type="entry name" value="Pept_M3A_M3B"/>
</dbReference>
<dbReference type="Pfam" id="PF01432">
    <property type="entry name" value="Peptidase_M3"/>
    <property type="match status" value="1"/>
</dbReference>
<evidence type="ECO:0000256" key="2">
    <source>
        <dbReference type="ARBA" id="ARBA00022723"/>
    </source>
</evidence>
<feature type="domain" description="Peptidase M3A/M3B catalytic" evidence="7">
    <location>
        <begin position="177"/>
        <end position="553"/>
    </location>
</feature>
<reference evidence="8" key="1">
    <citation type="journal article" date="2005" name="Environ. Microbiol.">
        <title>Genetic and functional properties of uncultivated thermophilic crenarchaeotes from a subsurface gold mine as revealed by analysis of genome fragments.</title>
        <authorList>
            <person name="Nunoura T."/>
            <person name="Hirayama H."/>
            <person name="Takami H."/>
            <person name="Oida H."/>
            <person name="Nishi S."/>
            <person name="Shimamura S."/>
            <person name="Suzuki Y."/>
            <person name="Inagaki F."/>
            <person name="Takai K."/>
            <person name="Nealson K.H."/>
            <person name="Horikoshi K."/>
        </authorList>
    </citation>
    <scope>NUCLEOTIDE SEQUENCE</scope>
</reference>
<comment type="similarity">
    <text evidence="6">Belongs to the peptidase M3 family.</text>
</comment>
<dbReference type="EMBL" id="AP011803">
    <property type="protein sequence ID" value="BAL59834.1"/>
    <property type="molecule type" value="Genomic_DNA"/>
</dbReference>
<name>H5STI4_ACEAU</name>
<dbReference type="GO" id="GO:0006508">
    <property type="term" value="P:proteolysis"/>
    <property type="evidence" value="ECO:0007669"/>
    <property type="project" value="UniProtKB-KW"/>
</dbReference>
<dbReference type="CDD" id="cd09606">
    <property type="entry name" value="M3B_PepF"/>
    <property type="match status" value="1"/>
</dbReference>
<dbReference type="PANTHER" id="PTHR11804:SF48">
    <property type="entry name" value="PUTATIVE-RELATED"/>
    <property type="match status" value="1"/>
</dbReference>
<sequence length="570" mass="66486">MPLSVKELPREFPRRFVPAAIDLGDWDQIKPLLDELERRPIKTAPELEHWLLDSSELGAALAEEGAVRRIRMTCDTENEEYRRAFLHFVENILPKLKEYGHRLNVKYVQSSARASLPQRRYFVYDRSTVTQVEIFREENIPLVTETIKLGQKYQVISGAQTVQFDGREQTLQQMARYLEEPTRTLRQSAWEKIEERRLQDRETLNELYDQLIALRQKIAQNAGFANYRDYVFKAFERFDYTPQDCFRYHDAVEKHIVPLLRELQRKRQRELGLSELRPWDLAVDPQGRPPLRPFQTAQELISGCQEIFNRLDGELGAQFKLMAQLNLFDLESRKGKAPGGYQATLTERRLPFIFMNAVGRNADLRTMLHESGHAFHTMATRQESLLSYRHAPTEFSEVASMGMELLSRPYLTVFYSAEHAERSAREHLEGIVALLPWVATIDAFQHWVYTHPNHSVAEREAYWLELRRRFGGIESWAGYEEAQRNFWQRQLHLYLHPFYYIEYGIAQLGALQLYAKAKRDPQEALLAYKRALALGGSRPLPELFAAAGLKFDFGEETVRYAAALLRSELL</sequence>